<evidence type="ECO:0000259" key="14">
    <source>
        <dbReference type="Pfam" id="PF00082"/>
    </source>
</evidence>
<dbReference type="GO" id="GO:0004252">
    <property type="term" value="F:serine-type endopeptidase activity"/>
    <property type="evidence" value="ECO:0007669"/>
    <property type="project" value="UniProtKB-UniRule"/>
</dbReference>
<evidence type="ECO:0000313" key="16">
    <source>
        <dbReference type="Proteomes" id="UP000192284"/>
    </source>
</evidence>
<evidence type="ECO:0000256" key="11">
    <source>
        <dbReference type="SAM" id="MobiDB-lite"/>
    </source>
</evidence>
<dbReference type="InterPro" id="IPR050131">
    <property type="entry name" value="Peptidase_S8_subtilisin-like"/>
</dbReference>
<keyword evidence="5 12" id="KW-0812">Transmembrane</keyword>
<keyword evidence="4 10" id="KW-0645">Protease</keyword>
<dbReference type="PRINTS" id="PR00723">
    <property type="entry name" value="SUBTILISIN"/>
</dbReference>
<keyword evidence="9 12" id="KW-0472">Membrane</keyword>
<keyword evidence="8 12" id="KW-1133">Transmembrane helix</keyword>
<sequence length="475" mass="47582">MRTLTLARGLAVLVTVAALVAVTPAGVAVAVNPPNPDIGAAPPDGPPSPDVSMRKNGACVVGGVLPNSDLSKPPPPSVSLQLDKAHTFSTGAGVVVAVIDTGVRPQPRLPGMIPGGDYVDPAGNGFDDCDGHGTIVAGIIGAAPASTDGLVGVAPNAQILAIRQTSAAYIPETGSANPDDPTASRTAGDIRTLARAIVHAANLGARVINVSVVSCVKATTPIDQATLGGALKYAVDIKDAVVVAAAGNINGVDAGAGQQNNCRANPDVDPAHPEDPRNWAGVTSISTPSWFDDQVLSVGFVSPDGVRAQNSMSGPWVDVAAPGSGIVSLSSAGETVINGVPGSEGPLVPIAGTSFAAAYVSGLAALLRSRFPTLTAHQVITRIITTAHAPARGVDNVVGRGMIDPVAALTYEMPIEGRPAATVQAAQLAVPPPPRPPDLKPKYGAAIVMGTVVAVLVVVGVVVAATGVRRPGRPR</sequence>
<feature type="region of interest" description="Disordered" evidence="11">
    <location>
        <begin position="258"/>
        <end position="279"/>
    </location>
</feature>
<feature type="active site" description="Charge relay system" evidence="10">
    <location>
        <position position="100"/>
    </location>
</feature>
<dbReference type="SUPFAM" id="SSF52743">
    <property type="entry name" value="Subtilisin-like"/>
    <property type="match status" value="1"/>
</dbReference>
<dbReference type="Pfam" id="PF00082">
    <property type="entry name" value="Peptidase_S8"/>
    <property type="match status" value="1"/>
</dbReference>
<dbReference type="RefSeq" id="WP_139801621.1">
    <property type="nucleotide sequence ID" value="NZ_JACKTS010000060.1"/>
</dbReference>
<evidence type="ECO:0000256" key="4">
    <source>
        <dbReference type="ARBA" id="ARBA00022670"/>
    </source>
</evidence>
<proteinExistence type="inferred from homology"/>
<comment type="caution">
    <text evidence="15">The sequence shown here is derived from an EMBL/GenBank/DDBJ whole genome shotgun (WGS) entry which is preliminary data.</text>
</comment>
<evidence type="ECO:0000256" key="6">
    <source>
        <dbReference type="ARBA" id="ARBA00022801"/>
    </source>
</evidence>
<evidence type="ECO:0000256" key="7">
    <source>
        <dbReference type="ARBA" id="ARBA00022825"/>
    </source>
</evidence>
<dbReference type="PROSITE" id="PS51892">
    <property type="entry name" value="SUBTILASE"/>
    <property type="match status" value="1"/>
</dbReference>
<dbReference type="Proteomes" id="UP000192284">
    <property type="component" value="Unassembled WGS sequence"/>
</dbReference>
<dbReference type="InterPro" id="IPR015500">
    <property type="entry name" value="Peptidase_S8_subtilisin-rel"/>
</dbReference>
<evidence type="ECO:0000256" key="2">
    <source>
        <dbReference type="ARBA" id="ARBA00011073"/>
    </source>
</evidence>
<dbReference type="PROSITE" id="PS00137">
    <property type="entry name" value="SUBTILASE_HIS"/>
    <property type="match status" value="1"/>
</dbReference>
<comment type="subcellular location">
    <subcellularLocation>
        <location evidence="1">Cell membrane</location>
        <topology evidence="1">Single-pass membrane protein</topology>
    </subcellularLocation>
</comment>
<dbReference type="InterPro" id="IPR023834">
    <property type="entry name" value="T7SS_pept_S8A_mycosin"/>
</dbReference>
<feature type="domain" description="Peptidase S8/S53" evidence="14">
    <location>
        <begin position="91"/>
        <end position="401"/>
    </location>
</feature>
<evidence type="ECO:0000256" key="12">
    <source>
        <dbReference type="SAM" id="Phobius"/>
    </source>
</evidence>
<evidence type="ECO:0000256" key="1">
    <source>
        <dbReference type="ARBA" id="ARBA00004162"/>
    </source>
</evidence>
<keyword evidence="16" id="KW-1185">Reference proteome</keyword>
<evidence type="ECO:0000256" key="3">
    <source>
        <dbReference type="ARBA" id="ARBA00022475"/>
    </source>
</evidence>
<dbReference type="Gene3D" id="3.40.50.200">
    <property type="entry name" value="Peptidase S8/S53 domain"/>
    <property type="match status" value="1"/>
</dbReference>
<dbReference type="InterPro" id="IPR022398">
    <property type="entry name" value="Peptidase_S8_His-AS"/>
</dbReference>
<dbReference type="InterPro" id="IPR036852">
    <property type="entry name" value="Peptidase_S8/S53_dom_sf"/>
</dbReference>
<protein>
    <submittedName>
        <fullName evidence="15">Type VII secretion-associated serine protease mycosin</fullName>
    </submittedName>
</protein>
<evidence type="ECO:0000256" key="5">
    <source>
        <dbReference type="ARBA" id="ARBA00022692"/>
    </source>
</evidence>
<feature type="active site" description="Charge relay system" evidence="10">
    <location>
        <position position="354"/>
    </location>
</feature>
<accession>A0A1W9ZVM2</accession>
<keyword evidence="13" id="KW-0732">Signal</keyword>
<dbReference type="OrthoDB" id="9798386at2"/>
<keyword evidence="7 10" id="KW-0720">Serine protease</keyword>
<feature type="transmembrane region" description="Helical" evidence="12">
    <location>
        <begin position="443"/>
        <end position="468"/>
    </location>
</feature>
<name>A0A1W9ZVM2_MYCAN</name>
<keyword evidence="3" id="KW-1003">Cell membrane</keyword>
<dbReference type="NCBIfam" id="TIGR03921">
    <property type="entry name" value="T7SS_mycosin"/>
    <property type="match status" value="1"/>
</dbReference>
<comment type="similarity">
    <text evidence="2 10">Belongs to the peptidase S8 family.</text>
</comment>
<evidence type="ECO:0000313" key="15">
    <source>
        <dbReference type="EMBL" id="ORA21708.1"/>
    </source>
</evidence>
<feature type="active site" description="Charge relay system" evidence="10">
    <location>
        <position position="132"/>
    </location>
</feature>
<evidence type="ECO:0000256" key="8">
    <source>
        <dbReference type="ARBA" id="ARBA00022989"/>
    </source>
</evidence>
<reference evidence="15 16" key="1">
    <citation type="submission" date="2017-02" db="EMBL/GenBank/DDBJ databases">
        <title>The new phylogeny of genus Mycobacterium.</title>
        <authorList>
            <person name="Tortoli E."/>
            <person name="Trovato A."/>
            <person name="Cirillo D.M."/>
        </authorList>
    </citation>
    <scope>NUCLEOTIDE SEQUENCE [LARGE SCALE GENOMIC DNA]</scope>
    <source>
        <strain evidence="15 16">DSM 45057</strain>
    </source>
</reference>
<dbReference type="EMBL" id="MVHE01000013">
    <property type="protein sequence ID" value="ORA21708.1"/>
    <property type="molecule type" value="Genomic_DNA"/>
</dbReference>
<dbReference type="AlphaFoldDB" id="A0A1W9ZVM2"/>
<dbReference type="PANTHER" id="PTHR43806:SF11">
    <property type="entry name" value="CEREVISIN-RELATED"/>
    <property type="match status" value="1"/>
</dbReference>
<dbReference type="PANTHER" id="PTHR43806">
    <property type="entry name" value="PEPTIDASE S8"/>
    <property type="match status" value="1"/>
</dbReference>
<evidence type="ECO:0000256" key="13">
    <source>
        <dbReference type="SAM" id="SignalP"/>
    </source>
</evidence>
<dbReference type="GO" id="GO:0006508">
    <property type="term" value="P:proteolysis"/>
    <property type="evidence" value="ECO:0007669"/>
    <property type="project" value="UniProtKB-KW"/>
</dbReference>
<evidence type="ECO:0000256" key="9">
    <source>
        <dbReference type="ARBA" id="ARBA00023136"/>
    </source>
</evidence>
<dbReference type="GO" id="GO:0005886">
    <property type="term" value="C:plasma membrane"/>
    <property type="evidence" value="ECO:0007669"/>
    <property type="project" value="UniProtKB-SubCell"/>
</dbReference>
<organism evidence="15 16">
    <name type="scientific">Mycobacterium angelicum</name>
    <dbReference type="NCBI Taxonomy" id="470074"/>
    <lineage>
        <taxon>Bacteria</taxon>
        <taxon>Bacillati</taxon>
        <taxon>Actinomycetota</taxon>
        <taxon>Actinomycetes</taxon>
        <taxon>Mycobacteriales</taxon>
        <taxon>Mycobacteriaceae</taxon>
        <taxon>Mycobacterium</taxon>
    </lineage>
</organism>
<dbReference type="InterPro" id="IPR000209">
    <property type="entry name" value="Peptidase_S8/S53_dom"/>
</dbReference>
<feature type="chain" id="PRO_5013185065" evidence="13">
    <location>
        <begin position="31"/>
        <end position="475"/>
    </location>
</feature>
<keyword evidence="6 10" id="KW-0378">Hydrolase</keyword>
<gene>
    <name evidence="15" type="ORF">BST12_11670</name>
</gene>
<feature type="signal peptide" evidence="13">
    <location>
        <begin position="1"/>
        <end position="30"/>
    </location>
</feature>
<evidence type="ECO:0000256" key="10">
    <source>
        <dbReference type="PROSITE-ProRule" id="PRU01240"/>
    </source>
</evidence>